<sequence length="214" mass="22732">MATGRFITLEGGEGAGKSTQIRLLAQALTDRGVEVVTTREPGGGSDGAAAIRGLLVAGDTPWQRLTEALLHNAARHENVEALVRPALARSAWVLCDRYVDSTVAYQGYAMGVDRGVLADLHRLSTGGLMPDLTLVLDLPVEAGLARAGSRPGAEDRYERMGMDFHERLRQGFLDIAAHDPGRCAVIDATGDIATIQARLLAAVERRLGPLGRAA</sequence>
<dbReference type="AlphaFoldDB" id="A0A248JW22"/>
<organism evidence="14 15">
    <name type="scientific">Nitrospirillum viridazoti CBAmc</name>
    <dbReference type="NCBI Taxonomy" id="1441467"/>
    <lineage>
        <taxon>Bacteria</taxon>
        <taxon>Pseudomonadati</taxon>
        <taxon>Pseudomonadota</taxon>
        <taxon>Alphaproteobacteria</taxon>
        <taxon>Rhodospirillales</taxon>
        <taxon>Azospirillaceae</taxon>
        <taxon>Nitrospirillum</taxon>
        <taxon>Nitrospirillum viridazoti</taxon>
    </lineage>
</organism>
<dbReference type="GO" id="GO:0006227">
    <property type="term" value="P:dUDP biosynthetic process"/>
    <property type="evidence" value="ECO:0007669"/>
    <property type="project" value="TreeGrafter"/>
</dbReference>
<dbReference type="EMBL" id="CP022111">
    <property type="protein sequence ID" value="ASG22779.1"/>
    <property type="molecule type" value="Genomic_DNA"/>
</dbReference>
<evidence type="ECO:0000313" key="15">
    <source>
        <dbReference type="Proteomes" id="UP000197153"/>
    </source>
</evidence>
<keyword evidence="6 12" id="KW-0547">Nucleotide-binding</keyword>
<dbReference type="Gene3D" id="3.40.50.300">
    <property type="entry name" value="P-loop containing nucleotide triphosphate hydrolases"/>
    <property type="match status" value="1"/>
</dbReference>
<dbReference type="KEGG" id="nao:Y958_17910"/>
<gene>
    <name evidence="12" type="primary">tmk</name>
    <name evidence="14" type="ORF">Y958_17910</name>
</gene>
<accession>A0A248JW22</accession>
<keyword evidence="8 12" id="KW-0067">ATP-binding</keyword>
<name>A0A248JW22_9PROT</name>
<evidence type="ECO:0000256" key="7">
    <source>
        <dbReference type="ARBA" id="ARBA00022777"/>
    </source>
</evidence>
<dbReference type="FunFam" id="3.40.50.300:FF:000225">
    <property type="entry name" value="Thymidylate kinase"/>
    <property type="match status" value="1"/>
</dbReference>
<evidence type="ECO:0000256" key="1">
    <source>
        <dbReference type="ARBA" id="ARBA00009776"/>
    </source>
</evidence>
<keyword evidence="5 12" id="KW-0545">Nucleotide biosynthesis</keyword>
<dbReference type="Pfam" id="PF02223">
    <property type="entry name" value="Thymidylate_kin"/>
    <property type="match status" value="1"/>
</dbReference>
<dbReference type="SUPFAM" id="SSF52540">
    <property type="entry name" value="P-loop containing nucleoside triphosphate hydrolases"/>
    <property type="match status" value="1"/>
</dbReference>
<evidence type="ECO:0000256" key="6">
    <source>
        <dbReference type="ARBA" id="ARBA00022741"/>
    </source>
</evidence>
<evidence type="ECO:0000256" key="11">
    <source>
        <dbReference type="ARBA" id="ARBA00057735"/>
    </source>
</evidence>
<dbReference type="CDD" id="cd01672">
    <property type="entry name" value="TMPK"/>
    <property type="match status" value="1"/>
</dbReference>
<evidence type="ECO:0000256" key="3">
    <source>
        <dbReference type="ARBA" id="ARBA00017144"/>
    </source>
</evidence>
<reference evidence="14 15" key="1">
    <citation type="submission" date="2017-06" db="EMBL/GenBank/DDBJ databases">
        <title>Complete genome sequence of Nitrospirillum amazonense strain CBAmC, an endophytic nitrogen-fixing and plant growth-promoting bacterium, isolated from sugarcane.</title>
        <authorList>
            <person name="Schwab S."/>
            <person name="dos Santos Teixeira K.R."/>
            <person name="Simoes Araujo J.L."/>
            <person name="Soares Vidal M."/>
            <person name="Borges de Freitas H.R."/>
            <person name="Rivello Crivelaro A.L."/>
            <person name="Bueno de Camargo Nunes A."/>
            <person name="dos Santos C.M."/>
            <person name="Palmeira da Silva Rosa D."/>
            <person name="da Silva Padilha D."/>
            <person name="da Silva E."/>
            <person name="Araujo Terra L."/>
            <person name="Soares Mendes V."/>
            <person name="Farinelli L."/>
            <person name="Magalhaes Cruz L."/>
            <person name="Baldani J.I."/>
        </authorList>
    </citation>
    <scope>NUCLEOTIDE SEQUENCE [LARGE SCALE GENOMIC DNA]</scope>
    <source>
        <strain evidence="14 15">CBAmC</strain>
    </source>
</reference>
<evidence type="ECO:0000256" key="8">
    <source>
        <dbReference type="ARBA" id="ARBA00022840"/>
    </source>
</evidence>
<dbReference type="PANTHER" id="PTHR10344:SF4">
    <property type="entry name" value="UMP-CMP KINASE 2, MITOCHONDRIAL"/>
    <property type="match status" value="1"/>
</dbReference>
<dbReference type="PROSITE" id="PS01331">
    <property type="entry name" value="THYMIDYLATE_KINASE"/>
    <property type="match status" value="1"/>
</dbReference>
<evidence type="ECO:0000256" key="4">
    <source>
        <dbReference type="ARBA" id="ARBA00022679"/>
    </source>
</evidence>
<feature type="binding site" evidence="12">
    <location>
        <begin position="11"/>
        <end position="18"/>
    </location>
    <ligand>
        <name>ATP</name>
        <dbReference type="ChEBI" id="CHEBI:30616"/>
    </ligand>
</feature>
<dbReference type="NCBIfam" id="TIGR00041">
    <property type="entry name" value="DTMP_kinase"/>
    <property type="match status" value="1"/>
</dbReference>
<dbReference type="InterPro" id="IPR018095">
    <property type="entry name" value="Thymidylate_kin_CS"/>
</dbReference>
<keyword evidence="15" id="KW-1185">Reference proteome</keyword>
<dbReference type="RefSeq" id="WP_088873328.1">
    <property type="nucleotide sequence ID" value="NZ_CP022111.1"/>
</dbReference>
<dbReference type="InterPro" id="IPR039430">
    <property type="entry name" value="Thymidylate_kin-like_dom"/>
</dbReference>
<dbReference type="GO" id="GO:0006235">
    <property type="term" value="P:dTTP biosynthetic process"/>
    <property type="evidence" value="ECO:0007669"/>
    <property type="project" value="UniProtKB-UniRule"/>
</dbReference>
<dbReference type="GO" id="GO:0004798">
    <property type="term" value="F:dTMP kinase activity"/>
    <property type="evidence" value="ECO:0007669"/>
    <property type="project" value="UniProtKB-UniRule"/>
</dbReference>
<evidence type="ECO:0000256" key="9">
    <source>
        <dbReference type="ARBA" id="ARBA00029962"/>
    </source>
</evidence>
<dbReference type="GO" id="GO:0005829">
    <property type="term" value="C:cytosol"/>
    <property type="evidence" value="ECO:0007669"/>
    <property type="project" value="TreeGrafter"/>
</dbReference>
<evidence type="ECO:0000313" key="14">
    <source>
        <dbReference type="EMBL" id="ASG22779.1"/>
    </source>
</evidence>
<keyword evidence="7 12" id="KW-0418">Kinase</keyword>
<evidence type="ECO:0000259" key="13">
    <source>
        <dbReference type="Pfam" id="PF02223"/>
    </source>
</evidence>
<dbReference type="PANTHER" id="PTHR10344">
    <property type="entry name" value="THYMIDYLATE KINASE"/>
    <property type="match status" value="1"/>
</dbReference>
<dbReference type="Proteomes" id="UP000197153">
    <property type="component" value="Chromosome 2"/>
</dbReference>
<evidence type="ECO:0000256" key="10">
    <source>
        <dbReference type="ARBA" id="ARBA00048743"/>
    </source>
</evidence>
<evidence type="ECO:0000256" key="2">
    <source>
        <dbReference type="ARBA" id="ARBA00012980"/>
    </source>
</evidence>
<comment type="function">
    <text evidence="11 12">Phosphorylation of dTMP to form dTDP in both de novo and salvage pathways of dTTP synthesis.</text>
</comment>
<dbReference type="EC" id="2.7.4.9" evidence="2 12"/>
<keyword evidence="4 12" id="KW-0808">Transferase</keyword>
<dbReference type="HAMAP" id="MF_00165">
    <property type="entry name" value="Thymidylate_kinase"/>
    <property type="match status" value="1"/>
</dbReference>
<proteinExistence type="inferred from homology"/>
<dbReference type="InterPro" id="IPR027417">
    <property type="entry name" value="P-loop_NTPase"/>
</dbReference>
<evidence type="ECO:0000256" key="5">
    <source>
        <dbReference type="ARBA" id="ARBA00022727"/>
    </source>
</evidence>
<dbReference type="GO" id="GO:0006233">
    <property type="term" value="P:dTDP biosynthetic process"/>
    <property type="evidence" value="ECO:0007669"/>
    <property type="project" value="InterPro"/>
</dbReference>
<dbReference type="GO" id="GO:0005524">
    <property type="term" value="F:ATP binding"/>
    <property type="evidence" value="ECO:0007669"/>
    <property type="project" value="UniProtKB-UniRule"/>
</dbReference>
<dbReference type="InterPro" id="IPR018094">
    <property type="entry name" value="Thymidylate_kinase"/>
</dbReference>
<evidence type="ECO:0000256" key="12">
    <source>
        <dbReference type="HAMAP-Rule" id="MF_00165"/>
    </source>
</evidence>
<comment type="similarity">
    <text evidence="1 12">Belongs to the thymidylate kinase family.</text>
</comment>
<comment type="catalytic activity">
    <reaction evidence="10 12">
        <text>dTMP + ATP = dTDP + ADP</text>
        <dbReference type="Rhea" id="RHEA:13517"/>
        <dbReference type="ChEBI" id="CHEBI:30616"/>
        <dbReference type="ChEBI" id="CHEBI:58369"/>
        <dbReference type="ChEBI" id="CHEBI:63528"/>
        <dbReference type="ChEBI" id="CHEBI:456216"/>
        <dbReference type="EC" id="2.7.4.9"/>
    </reaction>
</comment>
<protein>
    <recommendedName>
        <fullName evidence="3 12">Thymidylate kinase</fullName>
        <ecNumber evidence="2 12">2.7.4.9</ecNumber>
    </recommendedName>
    <alternativeName>
        <fullName evidence="9 12">dTMP kinase</fullName>
    </alternativeName>
</protein>
<feature type="domain" description="Thymidylate kinase-like" evidence="13">
    <location>
        <begin position="9"/>
        <end position="197"/>
    </location>
</feature>